<gene>
    <name evidence="2" type="ORF">BN1723_019279</name>
</gene>
<feature type="region of interest" description="Disordered" evidence="1">
    <location>
        <begin position="1"/>
        <end position="51"/>
    </location>
</feature>
<protein>
    <submittedName>
        <fullName evidence="2">Uncharacterized protein</fullName>
    </submittedName>
</protein>
<evidence type="ECO:0000313" key="2">
    <source>
        <dbReference type="EMBL" id="CRK43733.1"/>
    </source>
</evidence>
<dbReference type="EMBL" id="CVQI01033542">
    <property type="protein sequence ID" value="CRK43733.1"/>
    <property type="molecule type" value="Genomic_DNA"/>
</dbReference>
<dbReference type="AlphaFoldDB" id="A0A0G4NB87"/>
<organism evidence="2 3">
    <name type="scientific">Verticillium longisporum</name>
    <name type="common">Verticillium dahliae var. longisporum</name>
    <dbReference type="NCBI Taxonomy" id="100787"/>
    <lineage>
        <taxon>Eukaryota</taxon>
        <taxon>Fungi</taxon>
        <taxon>Dikarya</taxon>
        <taxon>Ascomycota</taxon>
        <taxon>Pezizomycotina</taxon>
        <taxon>Sordariomycetes</taxon>
        <taxon>Hypocreomycetidae</taxon>
        <taxon>Glomerellales</taxon>
        <taxon>Plectosphaerellaceae</taxon>
        <taxon>Verticillium</taxon>
    </lineage>
</organism>
<sequence>FSVPAGRPLERCSEGALRGRDGGEVHQRPRLARQGARAHRREPAAPGMGPH</sequence>
<feature type="compositionally biased region" description="Basic residues" evidence="1">
    <location>
        <begin position="28"/>
        <end position="40"/>
    </location>
</feature>
<proteinExistence type="predicted"/>
<accession>A0A0G4NB87</accession>
<evidence type="ECO:0000256" key="1">
    <source>
        <dbReference type="SAM" id="MobiDB-lite"/>
    </source>
</evidence>
<name>A0A0G4NB87_VERLO</name>
<dbReference type="Proteomes" id="UP000045706">
    <property type="component" value="Unassembled WGS sequence"/>
</dbReference>
<feature type="compositionally biased region" description="Basic and acidic residues" evidence="1">
    <location>
        <begin position="8"/>
        <end position="27"/>
    </location>
</feature>
<feature type="non-terminal residue" evidence="2">
    <location>
        <position position="1"/>
    </location>
</feature>
<evidence type="ECO:0000313" key="3">
    <source>
        <dbReference type="Proteomes" id="UP000045706"/>
    </source>
</evidence>
<reference evidence="3" key="1">
    <citation type="submission" date="2015-05" db="EMBL/GenBank/DDBJ databases">
        <authorList>
            <person name="Fogelqvist Johan"/>
        </authorList>
    </citation>
    <scope>NUCLEOTIDE SEQUENCE [LARGE SCALE GENOMIC DNA]</scope>
</reference>